<feature type="transmembrane region" description="Helical" evidence="1">
    <location>
        <begin position="142"/>
        <end position="160"/>
    </location>
</feature>
<proteinExistence type="predicted"/>
<evidence type="ECO:0008006" key="4">
    <source>
        <dbReference type="Google" id="ProtNLM"/>
    </source>
</evidence>
<gene>
    <name evidence="2" type="ORF">QNI16_36140</name>
</gene>
<dbReference type="EMBL" id="JASJOS010000025">
    <property type="protein sequence ID" value="MDJ1485968.1"/>
    <property type="molecule type" value="Genomic_DNA"/>
</dbReference>
<organism evidence="2 3">
    <name type="scientific">Xanthocytophaga flava</name>
    <dbReference type="NCBI Taxonomy" id="3048013"/>
    <lineage>
        <taxon>Bacteria</taxon>
        <taxon>Pseudomonadati</taxon>
        <taxon>Bacteroidota</taxon>
        <taxon>Cytophagia</taxon>
        <taxon>Cytophagales</taxon>
        <taxon>Rhodocytophagaceae</taxon>
        <taxon>Xanthocytophaga</taxon>
    </lineage>
</organism>
<evidence type="ECO:0000256" key="1">
    <source>
        <dbReference type="SAM" id="Phobius"/>
    </source>
</evidence>
<keyword evidence="1" id="KW-0472">Membrane</keyword>
<sequence length="161" mass="17754">MSLTTRIDSLAHTLAPVLLILLGGIYIYQQRIQTRRSQPGDAQIGSSGGQDQNRHTHKHFHIPIPTNLITRKTILLLLAIMFFSPCIEVEGYFLLAGAYGTGFVLLIALVYTLVSIGGMLAWIGFAYSGVSGIRWHKMEHNAEMVTGITLIATGLLSFYLH</sequence>
<comment type="caution">
    <text evidence="2">The sequence shown here is derived from an EMBL/GenBank/DDBJ whole genome shotgun (WGS) entry which is preliminary data.</text>
</comment>
<accession>A0AAE3QYV3</accession>
<dbReference type="AlphaFoldDB" id="A0AAE3QYV3"/>
<keyword evidence="1" id="KW-0812">Transmembrane</keyword>
<feature type="transmembrane region" description="Helical" evidence="1">
    <location>
        <begin position="101"/>
        <end position="130"/>
    </location>
</feature>
<name>A0AAE3QYV3_9BACT</name>
<evidence type="ECO:0000313" key="2">
    <source>
        <dbReference type="EMBL" id="MDJ1485968.1"/>
    </source>
</evidence>
<dbReference type="Proteomes" id="UP001241110">
    <property type="component" value="Unassembled WGS sequence"/>
</dbReference>
<feature type="transmembrane region" description="Helical" evidence="1">
    <location>
        <begin position="12"/>
        <end position="28"/>
    </location>
</feature>
<feature type="transmembrane region" description="Helical" evidence="1">
    <location>
        <begin position="74"/>
        <end position="95"/>
    </location>
</feature>
<dbReference type="RefSeq" id="WP_313989220.1">
    <property type="nucleotide sequence ID" value="NZ_JASJOS010000025.1"/>
</dbReference>
<keyword evidence="1" id="KW-1133">Transmembrane helix</keyword>
<reference evidence="2" key="1">
    <citation type="submission" date="2023-05" db="EMBL/GenBank/DDBJ databases">
        <authorList>
            <person name="Zhang X."/>
        </authorList>
    </citation>
    <scope>NUCLEOTIDE SEQUENCE</scope>
    <source>
        <strain evidence="2">YF14B1</strain>
    </source>
</reference>
<protein>
    <recommendedName>
        <fullName evidence="4">Urease accessory protein UreH-like transmembrane domain-containing protein</fullName>
    </recommendedName>
</protein>
<evidence type="ECO:0000313" key="3">
    <source>
        <dbReference type="Proteomes" id="UP001241110"/>
    </source>
</evidence>